<evidence type="ECO:0000256" key="3">
    <source>
        <dbReference type="ARBA" id="ARBA00023163"/>
    </source>
</evidence>
<dbReference type="InterPro" id="IPR001647">
    <property type="entry name" value="HTH_TetR"/>
</dbReference>
<keyword evidence="7" id="KW-1185">Reference proteome</keyword>
<dbReference type="Pfam" id="PF00440">
    <property type="entry name" value="TetR_N"/>
    <property type="match status" value="1"/>
</dbReference>
<feature type="domain" description="HTH tetR-type" evidence="5">
    <location>
        <begin position="17"/>
        <end position="77"/>
    </location>
</feature>
<proteinExistence type="predicted"/>
<dbReference type="EMBL" id="BPRH01002793">
    <property type="protein sequence ID" value="GJF18552.1"/>
    <property type="molecule type" value="Genomic_DNA"/>
</dbReference>
<dbReference type="InterPro" id="IPR009057">
    <property type="entry name" value="Homeodomain-like_sf"/>
</dbReference>
<dbReference type="InterPro" id="IPR023772">
    <property type="entry name" value="DNA-bd_HTH_TetR-type_CS"/>
</dbReference>
<gene>
    <name evidence="6" type="ORF">NGTWS1702_26710</name>
</gene>
<name>A0ABQ4VC44_9MYCO</name>
<sequence length="215" mass="23207">MEVRGESFLGLRERKKRQTRATLIDAAVSLSDRQGFDGTTVDQIAAIADVSPRTFSRYFATKDAIAIALLDEVLAKTAAELARQPPELDHFEALRRAYLAMAQGTKMAPDGALSSHRLLQILRITVSSATVRQSAIEYRANAVDAVMAERLGTNTDDRRVKLLAAVWGALLITAVRDLVEDATVAGSVSIDDAVAAFESTYAEFVGEIGDLGQPV</sequence>
<evidence type="ECO:0000256" key="2">
    <source>
        <dbReference type="ARBA" id="ARBA00023125"/>
    </source>
</evidence>
<dbReference type="Gene3D" id="1.10.357.10">
    <property type="entry name" value="Tetracycline Repressor, domain 2"/>
    <property type="match status" value="1"/>
</dbReference>
<evidence type="ECO:0000256" key="1">
    <source>
        <dbReference type="ARBA" id="ARBA00023015"/>
    </source>
</evidence>
<organism evidence="6 7">
    <name type="scientific">Mycolicibacterium cyprinidarum</name>
    <dbReference type="NCBI Taxonomy" id="2860311"/>
    <lineage>
        <taxon>Bacteria</taxon>
        <taxon>Bacillati</taxon>
        <taxon>Actinomycetota</taxon>
        <taxon>Actinomycetes</taxon>
        <taxon>Mycobacteriales</taxon>
        <taxon>Mycobacteriaceae</taxon>
        <taxon>Mycolicibacterium</taxon>
    </lineage>
</organism>
<dbReference type="InterPro" id="IPR050109">
    <property type="entry name" value="HTH-type_TetR-like_transc_reg"/>
</dbReference>
<evidence type="ECO:0000259" key="5">
    <source>
        <dbReference type="PROSITE" id="PS50977"/>
    </source>
</evidence>
<reference evidence="6 7" key="1">
    <citation type="submission" date="2021-08" db="EMBL/GenBank/DDBJ databases">
        <title>Draft genome sequence of Mycolicibacterium sp. NGTWS1702 strain.</title>
        <authorList>
            <person name="Matsumoto M."/>
            <person name="Tang B.C.C."/>
            <person name="Machida Y."/>
            <person name="Matoyama H."/>
            <person name="Kishihara T."/>
            <person name="Sato S."/>
            <person name="Kondo I."/>
            <person name="Sano M."/>
            <person name="Kato G."/>
        </authorList>
    </citation>
    <scope>NUCLEOTIDE SEQUENCE [LARGE SCALE GENOMIC DNA]</scope>
    <source>
        <strain evidence="6 7">NGTWSNA01</strain>
    </source>
</reference>
<feature type="DNA-binding region" description="H-T-H motif" evidence="4">
    <location>
        <begin position="40"/>
        <end position="59"/>
    </location>
</feature>
<dbReference type="Proteomes" id="UP001060504">
    <property type="component" value="Unassembled WGS sequence"/>
</dbReference>
<protein>
    <submittedName>
        <fullName evidence="6">TetR family transcriptional regulator</fullName>
    </submittedName>
</protein>
<keyword evidence="2 4" id="KW-0238">DNA-binding</keyword>
<evidence type="ECO:0000313" key="7">
    <source>
        <dbReference type="Proteomes" id="UP001060504"/>
    </source>
</evidence>
<keyword evidence="3" id="KW-0804">Transcription</keyword>
<dbReference type="PANTHER" id="PTHR30055:SF238">
    <property type="entry name" value="MYCOFACTOCIN BIOSYNTHESIS TRANSCRIPTIONAL REGULATOR MFTR-RELATED"/>
    <property type="match status" value="1"/>
</dbReference>
<evidence type="ECO:0000313" key="6">
    <source>
        <dbReference type="EMBL" id="GJF18552.1"/>
    </source>
</evidence>
<dbReference type="PROSITE" id="PS01081">
    <property type="entry name" value="HTH_TETR_1"/>
    <property type="match status" value="1"/>
</dbReference>
<dbReference type="PROSITE" id="PS50977">
    <property type="entry name" value="HTH_TETR_2"/>
    <property type="match status" value="1"/>
</dbReference>
<dbReference type="SUPFAM" id="SSF46689">
    <property type="entry name" value="Homeodomain-like"/>
    <property type="match status" value="1"/>
</dbReference>
<comment type="caution">
    <text evidence="6">The sequence shown here is derived from an EMBL/GenBank/DDBJ whole genome shotgun (WGS) entry which is preliminary data.</text>
</comment>
<keyword evidence="1" id="KW-0805">Transcription regulation</keyword>
<evidence type="ECO:0000256" key="4">
    <source>
        <dbReference type="PROSITE-ProRule" id="PRU00335"/>
    </source>
</evidence>
<accession>A0ABQ4VC44</accession>
<dbReference type="PANTHER" id="PTHR30055">
    <property type="entry name" value="HTH-TYPE TRANSCRIPTIONAL REGULATOR RUTR"/>
    <property type="match status" value="1"/>
</dbReference>